<dbReference type="EMBL" id="CACVKT020006484">
    <property type="protein sequence ID" value="CAC5401821.1"/>
    <property type="molecule type" value="Genomic_DNA"/>
</dbReference>
<evidence type="ECO:0000256" key="2">
    <source>
        <dbReference type="SAM" id="MobiDB-lite"/>
    </source>
</evidence>
<dbReference type="InterPro" id="IPR001611">
    <property type="entry name" value="Leu-rich_rpt"/>
</dbReference>
<evidence type="ECO:0000256" key="1">
    <source>
        <dbReference type="ARBA" id="ARBA00022737"/>
    </source>
</evidence>
<dbReference type="OrthoDB" id="120976at2759"/>
<feature type="region of interest" description="Disordered" evidence="2">
    <location>
        <begin position="368"/>
        <end position="395"/>
    </location>
</feature>
<sequence>MTNTILITEQTLNEEQFKNACEDLQNDEVKILSIRDCKLTFAKLKNILKLVESSESLLQLCLCVGIITDQRRIDLLCRTIKANRSLHALFIHGNSIGDAGMKKIAKTLLHHPTIASLDVGDCDLSDDSIETICNLLPPHGKKSGLIDLTMSSNQKITEQGWIKLSVSMAASSCLQELYLDYNMIGDLAASSMLVGLASHSQLQVLDLEGTCITDRFAELLLFLIENYPTKLLKINLEENNIKYRLLKSIKSSLLDVETESELSEQLDNASSVKSSPIYSNETSDAEPETTDETTETEVQTIEIKANPTSKNTSPKKKGQRKSKLEDTTKSSDSLWNGDELIEITEPPLISAIPTFKHFTGVNLGQKVSVSSGRGTLPEQDHSDEELKEVKQDSLC</sequence>
<name>A0A6J8D211_MYTCO</name>
<accession>A0A6J8D211</accession>
<evidence type="ECO:0000313" key="3">
    <source>
        <dbReference type="EMBL" id="CAC5401821.1"/>
    </source>
</evidence>
<evidence type="ECO:0000313" key="4">
    <source>
        <dbReference type="Proteomes" id="UP000507470"/>
    </source>
</evidence>
<dbReference type="Proteomes" id="UP000507470">
    <property type="component" value="Unassembled WGS sequence"/>
</dbReference>
<dbReference type="PANTHER" id="PTHR24111">
    <property type="entry name" value="LEUCINE-RICH REPEAT-CONTAINING PROTEIN 34"/>
    <property type="match status" value="1"/>
</dbReference>
<dbReference type="InterPro" id="IPR032675">
    <property type="entry name" value="LRR_dom_sf"/>
</dbReference>
<proteinExistence type="predicted"/>
<dbReference type="InterPro" id="IPR052201">
    <property type="entry name" value="LRR-containing_regulator"/>
</dbReference>
<gene>
    <name evidence="3" type="ORF">MCOR_35868</name>
</gene>
<organism evidence="3 4">
    <name type="scientific">Mytilus coruscus</name>
    <name type="common">Sea mussel</name>
    <dbReference type="NCBI Taxonomy" id="42192"/>
    <lineage>
        <taxon>Eukaryota</taxon>
        <taxon>Metazoa</taxon>
        <taxon>Spiralia</taxon>
        <taxon>Lophotrochozoa</taxon>
        <taxon>Mollusca</taxon>
        <taxon>Bivalvia</taxon>
        <taxon>Autobranchia</taxon>
        <taxon>Pteriomorphia</taxon>
        <taxon>Mytilida</taxon>
        <taxon>Mytiloidea</taxon>
        <taxon>Mytilidae</taxon>
        <taxon>Mytilinae</taxon>
        <taxon>Mytilus</taxon>
    </lineage>
</organism>
<dbReference type="Gene3D" id="3.80.10.10">
    <property type="entry name" value="Ribonuclease Inhibitor"/>
    <property type="match status" value="1"/>
</dbReference>
<feature type="compositionally biased region" description="Polar residues" evidence="2">
    <location>
        <begin position="265"/>
        <end position="280"/>
    </location>
</feature>
<reference evidence="3 4" key="1">
    <citation type="submission" date="2020-06" db="EMBL/GenBank/DDBJ databases">
        <authorList>
            <person name="Li R."/>
            <person name="Bekaert M."/>
        </authorList>
    </citation>
    <scope>NUCLEOTIDE SEQUENCE [LARGE SCALE GENOMIC DNA]</scope>
    <source>
        <strain evidence="4">wild</strain>
    </source>
</reference>
<dbReference type="PANTHER" id="PTHR24111:SF3">
    <property type="entry name" value="LEUCINE-RICH REPEAT-CONTAINING PROTEIN 73"/>
    <property type="match status" value="1"/>
</dbReference>
<protein>
    <submittedName>
        <fullName evidence="3">Leucine-rich repeat-containing protein 73</fullName>
    </submittedName>
</protein>
<dbReference type="SUPFAM" id="SSF52047">
    <property type="entry name" value="RNI-like"/>
    <property type="match status" value="1"/>
</dbReference>
<dbReference type="SMART" id="SM00368">
    <property type="entry name" value="LRR_RI"/>
    <property type="match status" value="4"/>
</dbReference>
<dbReference type="AlphaFoldDB" id="A0A6J8D211"/>
<feature type="compositionally biased region" description="Acidic residues" evidence="2">
    <location>
        <begin position="283"/>
        <end position="295"/>
    </location>
</feature>
<keyword evidence="4" id="KW-1185">Reference proteome</keyword>
<feature type="region of interest" description="Disordered" evidence="2">
    <location>
        <begin position="264"/>
        <end position="333"/>
    </location>
</feature>
<keyword evidence="1" id="KW-0677">Repeat</keyword>
<dbReference type="Pfam" id="PF13516">
    <property type="entry name" value="LRR_6"/>
    <property type="match status" value="2"/>
</dbReference>